<protein>
    <submittedName>
        <fullName evidence="4">Hsp20 family protein</fullName>
    </submittedName>
</protein>
<gene>
    <name evidence="4" type="ORF">H9K76_07075</name>
</gene>
<dbReference type="Proteomes" id="UP000515811">
    <property type="component" value="Chromosome"/>
</dbReference>
<dbReference type="Pfam" id="PF00011">
    <property type="entry name" value="HSP20"/>
    <property type="match status" value="1"/>
</dbReference>
<proteinExistence type="inferred from homology"/>
<evidence type="ECO:0000256" key="1">
    <source>
        <dbReference type="PROSITE-ProRule" id="PRU00285"/>
    </source>
</evidence>
<dbReference type="InterPro" id="IPR008978">
    <property type="entry name" value="HSP20-like_chaperone"/>
</dbReference>
<dbReference type="Gene3D" id="2.60.40.790">
    <property type="match status" value="1"/>
</dbReference>
<sequence length="126" mass="13676">MIFAPVIGRHAAFGIPRASDAALQRFMQTTLQSTAADDFKVSKSDNGITLELDVPGLSREQLQIRIEGRQVHLSSIEGAPRSVRRSWELADEIDASGSSAQLQNGVLTLHLARLAPVDKSVQLTIN</sequence>
<comment type="similarity">
    <text evidence="1 2">Belongs to the small heat shock protein (HSP20) family.</text>
</comment>
<dbReference type="AlphaFoldDB" id="A0A7G9RSL1"/>
<keyword evidence="5" id="KW-1185">Reference proteome</keyword>
<evidence type="ECO:0000313" key="5">
    <source>
        <dbReference type="Proteomes" id="UP000515811"/>
    </source>
</evidence>
<accession>A0A7G9RSL1</accession>
<name>A0A7G9RSL1_9BURK</name>
<dbReference type="RefSeq" id="WP_187599094.1">
    <property type="nucleotide sequence ID" value="NZ_CP060714.1"/>
</dbReference>
<dbReference type="SUPFAM" id="SSF49764">
    <property type="entry name" value="HSP20-like chaperones"/>
    <property type="match status" value="1"/>
</dbReference>
<dbReference type="KEGG" id="drg:H9K76_07075"/>
<evidence type="ECO:0000313" key="4">
    <source>
        <dbReference type="EMBL" id="QNN58586.1"/>
    </source>
</evidence>
<dbReference type="InterPro" id="IPR002068">
    <property type="entry name" value="A-crystallin/Hsp20_dom"/>
</dbReference>
<evidence type="ECO:0000259" key="3">
    <source>
        <dbReference type="PROSITE" id="PS01031"/>
    </source>
</evidence>
<dbReference type="EMBL" id="CP060714">
    <property type="protein sequence ID" value="QNN58586.1"/>
    <property type="molecule type" value="Genomic_DNA"/>
</dbReference>
<dbReference type="CDD" id="cd00298">
    <property type="entry name" value="ACD_sHsps_p23-like"/>
    <property type="match status" value="1"/>
</dbReference>
<dbReference type="PROSITE" id="PS01031">
    <property type="entry name" value="SHSP"/>
    <property type="match status" value="1"/>
</dbReference>
<organism evidence="4 5">
    <name type="scientific">Diaphorobacter ruginosibacter</name>
    <dbReference type="NCBI Taxonomy" id="1715720"/>
    <lineage>
        <taxon>Bacteria</taxon>
        <taxon>Pseudomonadati</taxon>
        <taxon>Pseudomonadota</taxon>
        <taxon>Betaproteobacteria</taxon>
        <taxon>Burkholderiales</taxon>
        <taxon>Comamonadaceae</taxon>
        <taxon>Diaphorobacter</taxon>
    </lineage>
</organism>
<reference evidence="4 5" key="1">
    <citation type="submission" date="2020-08" db="EMBL/GenBank/DDBJ databases">
        <title>Genome sequence of Diaphorobacter ruginosibacter DSM 27467T.</title>
        <authorList>
            <person name="Hyun D.-W."/>
            <person name="Bae J.-W."/>
        </authorList>
    </citation>
    <scope>NUCLEOTIDE SEQUENCE [LARGE SCALE GENOMIC DNA]</scope>
    <source>
        <strain evidence="4 5">DSM 27467</strain>
    </source>
</reference>
<feature type="domain" description="SHSP" evidence="3">
    <location>
        <begin position="30"/>
        <end position="126"/>
    </location>
</feature>
<evidence type="ECO:0000256" key="2">
    <source>
        <dbReference type="RuleBase" id="RU003616"/>
    </source>
</evidence>